<reference evidence="1" key="1">
    <citation type="submission" date="2022-09" db="EMBL/GenBank/DDBJ databases">
        <title>Tahibacter sp. nov., isolated from a fresh water.</title>
        <authorList>
            <person name="Baek J.H."/>
            <person name="Lee J.K."/>
            <person name="Kim J.M."/>
            <person name="Jeon C.O."/>
        </authorList>
    </citation>
    <scope>NUCLEOTIDE SEQUENCE</scope>
    <source>
        <strain evidence="1">W38</strain>
    </source>
</reference>
<name>A0ABY6B7S6_9GAMM</name>
<keyword evidence="2" id="KW-1185">Reference proteome</keyword>
<evidence type="ECO:0008006" key="3">
    <source>
        <dbReference type="Google" id="ProtNLM"/>
    </source>
</evidence>
<evidence type="ECO:0000313" key="2">
    <source>
        <dbReference type="Proteomes" id="UP001064632"/>
    </source>
</evidence>
<organism evidence="1 2">
    <name type="scientific">Tahibacter amnicola</name>
    <dbReference type="NCBI Taxonomy" id="2976241"/>
    <lineage>
        <taxon>Bacteria</taxon>
        <taxon>Pseudomonadati</taxon>
        <taxon>Pseudomonadota</taxon>
        <taxon>Gammaproteobacteria</taxon>
        <taxon>Lysobacterales</taxon>
        <taxon>Rhodanobacteraceae</taxon>
        <taxon>Tahibacter</taxon>
    </lineage>
</organism>
<proteinExistence type="predicted"/>
<evidence type="ECO:0000313" key="1">
    <source>
        <dbReference type="EMBL" id="UXI65822.1"/>
    </source>
</evidence>
<accession>A0ABY6B7S6</accession>
<dbReference type="Proteomes" id="UP001064632">
    <property type="component" value="Chromosome"/>
</dbReference>
<gene>
    <name evidence="1" type="ORF">N4264_13725</name>
</gene>
<protein>
    <recommendedName>
        <fullName evidence="3">Tetratricopeptide repeat protein</fullName>
    </recommendedName>
</protein>
<dbReference type="EMBL" id="CP104694">
    <property type="protein sequence ID" value="UXI65822.1"/>
    <property type="molecule type" value="Genomic_DNA"/>
</dbReference>
<sequence length="347" mass="38690">MLKAINELRAAGQDRLAEIMARLPSAVCDGDHAVAEAMIPEGLALARAINSPWIEVYLRHWIAQSRVSHRRDVTQGMSEVISLLEFAHTEAAAECPQSICVTQDVCLAYAVLDGPGYARERLAVAAETMERINVRWPCFECIGSEYARALMALDRFAEAEQYCHDRMIEQAAIGTVGYDALGLYRVKAMIWQGRFADALDFLKTPLKDSANKSKHDRYTLLKCLAHAGLGQLEPALACWRSHDRLSPSEYAMWARCAFALCTLDPQRNHSALDEDFRQIIGELERSGALYEQAEIGMTAAQLAAARSDPDALARHLAQVESVLPKLRRPEPIAVQWRQLKDESVRAD</sequence>
<dbReference type="RefSeq" id="WP_261692818.1">
    <property type="nucleotide sequence ID" value="NZ_CP104694.1"/>
</dbReference>